<dbReference type="InterPro" id="IPR050416">
    <property type="entry name" value="FAD-linked_Oxidoreductase"/>
</dbReference>
<feature type="signal peptide" evidence="6">
    <location>
        <begin position="1"/>
        <end position="24"/>
    </location>
</feature>
<dbReference type="Proteomes" id="UP000191004">
    <property type="component" value="Unassembled WGS sequence"/>
</dbReference>
<dbReference type="Pfam" id="PF01565">
    <property type="entry name" value="FAD_binding_4"/>
    <property type="match status" value="1"/>
</dbReference>
<evidence type="ECO:0000256" key="5">
    <source>
        <dbReference type="ARBA" id="ARBA00023002"/>
    </source>
</evidence>
<dbReference type="Pfam" id="PF08031">
    <property type="entry name" value="BBE"/>
    <property type="match status" value="1"/>
</dbReference>
<feature type="chain" id="PRO_5012345927" description="FAD-binding PCMH-type domain-containing protein" evidence="6">
    <location>
        <begin position="25"/>
        <end position="504"/>
    </location>
</feature>
<keyword evidence="3" id="KW-0285">Flavoprotein</keyword>
<dbReference type="Gene3D" id="3.40.462.20">
    <property type="match status" value="1"/>
</dbReference>
<evidence type="ECO:0000256" key="6">
    <source>
        <dbReference type="SAM" id="SignalP"/>
    </source>
</evidence>
<gene>
    <name evidence="8" type="ORF">A0O28_0027960</name>
</gene>
<dbReference type="InterPro" id="IPR016166">
    <property type="entry name" value="FAD-bd_PCMH"/>
</dbReference>
<dbReference type="AlphaFoldDB" id="A0A1T3CTP9"/>
<evidence type="ECO:0000313" key="9">
    <source>
        <dbReference type="Proteomes" id="UP000191004"/>
    </source>
</evidence>
<keyword evidence="6" id="KW-0732">Signal</keyword>
<evidence type="ECO:0000256" key="3">
    <source>
        <dbReference type="ARBA" id="ARBA00022630"/>
    </source>
</evidence>
<reference evidence="8 9" key="1">
    <citation type="submission" date="2016-04" db="EMBL/GenBank/DDBJ databases">
        <title>Multiple horizontal gene transfer events from other fungi enriched the ability of the initially mycotrophic fungus Trichoderma (Ascomycota) to feed on dead plant biomass.</title>
        <authorList>
            <person name="Atanasova L."/>
            <person name="Chenthamara K."/>
            <person name="Zhang J."/>
            <person name="Grujic M."/>
            <person name="Henrissat B."/>
            <person name="Kuo A."/>
            <person name="Aertz A."/>
            <person name="Salamov A."/>
            <person name="Lipzen A."/>
            <person name="Labutti K."/>
            <person name="Barry K."/>
            <person name="Miao Y."/>
            <person name="Rahimi M.J."/>
            <person name="Shen Q."/>
            <person name="Grigoriev I.V."/>
            <person name="Kubicek C.P."/>
            <person name="Druzhinina I.S."/>
        </authorList>
    </citation>
    <scope>NUCLEOTIDE SEQUENCE [LARGE SCALE GENOMIC DNA]</scope>
    <source>
        <strain evidence="8 9">NJAU 4742</strain>
    </source>
</reference>
<evidence type="ECO:0000259" key="7">
    <source>
        <dbReference type="PROSITE" id="PS51387"/>
    </source>
</evidence>
<dbReference type="Gene3D" id="3.30.465.10">
    <property type="match status" value="1"/>
</dbReference>
<keyword evidence="5" id="KW-0560">Oxidoreductase</keyword>
<dbReference type="PROSITE" id="PS51387">
    <property type="entry name" value="FAD_PCMH"/>
    <property type="match status" value="1"/>
</dbReference>
<comment type="cofactor">
    <cofactor evidence="1">
        <name>FAD</name>
        <dbReference type="ChEBI" id="CHEBI:57692"/>
    </cofactor>
</comment>
<protein>
    <recommendedName>
        <fullName evidence="7">FAD-binding PCMH-type domain-containing protein</fullName>
    </recommendedName>
</protein>
<keyword evidence="4" id="KW-0274">FAD</keyword>
<dbReference type="InterPro" id="IPR036318">
    <property type="entry name" value="FAD-bd_PCMH-like_sf"/>
</dbReference>
<dbReference type="InterPro" id="IPR006094">
    <property type="entry name" value="Oxid_FAD_bind_N"/>
</dbReference>
<dbReference type="EMBL" id="LVVK01000007">
    <property type="protein sequence ID" value="OPB44477.1"/>
    <property type="molecule type" value="Genomic_DNA"/>
</dbReference>
<evidence type="ECO:0000313" key="8">
    <source>
        <dbReference type="EMBL" id="OPB44477.1"/>
    </source>
</evidence>
<feature type="domain" description="FAD-binding PCMH-type" evidence="7">
    <location>
        <begin position="71"/>
        <end position="241"/>
    </location>
</feature>
<dbReference type="SUPFAM" id="SSF55103">
    <property type="entry name" value="FAD-linked oxidases, C-terminal domain"/>
    <property type="match status" value="1"/>
</dbReference>
<evidence type="ECO:0000256" key="2">
    <source>
        <dbReference type="ARBA" id="ARBA00005466"/>
    </source>
</evidence>
<organism evidence="8 9">
    <name type="scientific">Trichoderma guizhouense</name>
    <dbReference type="NCBI Taxonomy" id="1491466"/>
    <lineage>
        <taxon>Eukaryota</taxon>
        <taxon>Fungi</taxon>
        <taxon>Dikarya</taxon>
        <taxon>Ascomycota</taxon>
        <taxon>Pezizomycotina</taxon>
        <taxon>Sordariomycetes</taxon>
        <taxon>Hypocreomycetidae</taxon>
        <taxon>Hypocreales</taxon>
        <taxon>Hypocreaceae</taxon>
        <taxon>Trichoderma</taxon>
    </lineage>
</organism>
<dbReference type="SUPFAM" id="SSF56176">
    <property type="entry name" value="FAD-binding/transporter-associated domain-like"/>
    <property type="match status" value="1"/>
</dbReference>
<dbReference type="GO" id="GO:0016491">
    <property type="term" value="F:oxidoreductase activity"/>
    <property type="evidence" value="ECO:0007669"/>
    <property type="project" value="UniProtKB-KW"/>
</dbReference>
<evidence type="ECO:0000256" key="1">
    <source>
        <dbReference type="ARBA" id="ARBA00001974"/>
    </source>
</evidence>
<proteinExistence type="inferred from homology"/>
<comment type="caution">
    <text evidence="8">The sequence shown here is derived from an EMBL/GenBank/DDBJ whole genome shotgun (WGS) entry which is preliminary data.</text>
</comment>
<dbReference type="GO" id="GO:0071949">
    <property type="term" value="F:FAD binding"/>
    <property type="evidence" value="ECO:0007669"/>
    <property type="project" value="InterPro"/>
</dbReference>
<accession>A0A1T3CTP9</accession>
<dbReference type="InterPro" id="IPR012951">
    <property type="entry name" value="BBE"/>
</dbReference>
<sequence>MIKAMFKAWASALLCVSLSVEVAASPTIRERTTDLRALLTDPARQWAANTTVSFPGSTNFENATERYSIFNQPTYTAAVSPGTEGDISKVINLAKSYNFPFLARAGGHGGANMSDFESGVSLDLSKFNSIVINSAAQTMTVGPGVHYRDIFDPLYNAGFYIQTGSCSCPSVIGVAIGGGVGRLMGKLGLTTDALQSVRLVGADGVVKTVSATSYPDLWWAIRGAGANYGVITSATFKIQPLSNNNGGNAFMLDFVLPAEKSLEYLNIIEKSFNPMPVNLAGIIVFNWNSTHNVSQVVSDWIFFGTEADARKTLAPILALNATFITATLPWNRIISVSGGGSDALNCVPNKLRNTFNLNLKTYSAAGWQQSFETLTDFLQKYPNGRGSQVILELFANNATAAVPSSETSWPWRDVRGFFQELFVYDTGDSVTAQGAATYGSQLRSQFAAYSGYSTPTVFVNYARGDERIEDVYGADKLPRLAQLKQKYDPNNLFAYGHPIPLSYP</sequence>
<dbReference type="PANTHER" id="PTHR42973:SF39">
    <property type="entry name" value="FAD-BINDING PCMH-TYPE DOMAIN-CONTAINING PROTEIN"/>
    <property type="match status" value="1"/>
</dbReference>
<dbReference type="InterPro" id="IPR016164">
    <property type="entry name" value="FAD-linked_Oxase-like_C"/>
</dbReference>
<dbReference type="OrthoDB" id="415825at2759"/>
<dbReference type="InterPro" id="IPR016169">
    <property type="entry name" value="FAD-bd_PCMH_sub2"/>
</dbReference>
<comment type="similarity">
    <text evidence="2">Belongs to the oxygen-dependent FAD-linked oxidoreductase family.</text>
</comment>
<keyword evidence="9" id="KW-1185">Reference proteome</keyword>
<name>A0A1T3CTP9_9HYPO</name>
<evidence type="ECO:0000256" key="4">
    <source>
        <dbReference type="ARBA" id="ARBA00022827"/>
    </source>
</evidence>
<dbReference type="PANTHER" id="PTHR42973">
    <property type="entry name" value="BINDING OXIDOREDUCTASE, PUTATIVE (AFU_ORTHOLOGUE AFUA_1G17690)-RELATED"/>
    <property type="match status" value="1"/>
</dbReference>